<organism evidence="2 3">
    <name type="scientific">Paenibacillus illinoisensis</name>
    <dbReference type="NCBI Taxonomy" id="59845"/>
    <lineage>
        <taxon>Bacteria</taxon>
        <taxon>Bacillati</taxon>
        <taxon>Bacillota</taxon>
        <taxon>Bacilli</taxon>
        <taxon>Bacillales</taxon>
        <taxon>Paenibacillaceae</taxon>
        <taxon>Paenibacillus</taxon>
    </lineage>
</organism>
<dbReference type="SUPFAM" id="SSF110296">
    <property type="entry name" value="Oligoxyloglucan reducing end-specific cellobiohydrolase"/>
    <property type="match status" value="3"/>
</dbReference>
<dbReference type="OrthoDB" id="6987826at2"/>
<evidence type="ECO:0000313" key="3">
    <source>
        <dbReference type="Proteomes" id="UP000247459"/>
    </source>
</evidence>
<proteinExistence type="predicted"/>
<reference evidence="2 3" key="1">
    <citation type="submission" date="2018-01" db="EMBL/GenBank/DDBJ databases">
        <title>Genome sequence of the PGP bacterium Paenibacillus illinoisensis E3.</title>
        <authorList>
            <person name="Rolli E."/>
            <person name="Marasco R."/>
            <person name="Bessem C."/>
            <person name="Michoud G."/>
            <person name="Gaiarsa S."/>
            <person name="Borin S."/>
            <person name="Daffonchio D."/>
        </authorList>
    </citation>
    <scope>NUCLEOTIDE SEQUENCE [LARGE SCALE GENOMIC DNA]</scope>
    <source>
        <strain evidence="2 3">E3</strain>
    </source>
</reference>
<feature type="chain" id="PRO_5016082459" evidence="1">
    <location>
        <begin position="32"/>
        <end position="664"/>
    </location>
</feature>
<dbReference type="RefSeq" id="WP_110757938.1">
    <property type="nucleotide sequence ID" value="NZ_PRLG01000015.1"/>
</dbReference>
<dbReference type="Proteomes" id="UP000247459">
    <property type="component" value="Unassembled WGS sequence"/>
</dbReference>
<evidence type="ECO:0000313" key="2">
    <source>
        <dbReference type="EMBL" id="PYY29721.1"/>
    </source>
</evidence>
<sequence>MRRKSTFLWVVCLSLSLLFLVHPVGSVDANAEDKTIDSITLKEMPISIGEGWTVDKSYSSNAPYALTKGKNEYIAVGAYGSVIKSKDGITWKALSKFGGYHLTAIDWDGSKYVMFGSNTEYSFTLYKKPSEGFISTDGLTWTKINFNPDETIHQLVWGNGGFVALGEKHIFTSVDGKNWTTSRSLYNEYGANSLKYVNGTYFITSIYDDKFVLISKDGQNWSAKKYNESAAIRDMAWTGKQYIGVGNGIYTSADGFTWKKQSKSPSGAELSTIVYGHNKYIVTGATNQKSGINKNIAYTSKDGVNWKKTDLSYLYTNIYIIYPVANGFAGIGSNDRQDAPDSTYSIYTKDGTAWSYRIVGSHTGGELSGLATNGKRTVAVGMNGTVIYTDNGTTWRSSNPFAYREKLGRPNLYDVVWGANKFVAAGHNGIYYSGDGYTWKKASVPFKDEYGQLRKILWTGKFFVASDQTYGTYTSKDGLKWTRIPNVSDNWLTSMIWDGKRLLATFRVHNFNTGVGTTKLMQTTDGVHWKFVKTIDLDQAHLAWNGSSYVAADQSNSLKTWVSKDGLNWTKKKTTFTKGDFTGFDFLTSFDGNFFAMATSYGENNGSNTYYLSKDGVQWKETAVPSKNQGLSSVGIQRMQDGIKMYGKFIFVGGYGEIMYASKL</sequence>
<name>A0A2W0D1B9_9BACL</name>
<dbReference type="EMBL" id="PRLG01000015">
    <property type="protein sequence ID" value="PYY29721.1"/>
    <property type="molecule type" value="Genomic_DNA"/>
</dbReference>
<gene>
    <name evidence="2" type="ORF">PIL02S_01921</name>
</gene>
<dbReference type="AlphaFoldDB" id="A0A2W0D1B9"/>
<keyword evidence="1" id="KW-0732">Signal</keyword>
<feature type="signal peptide" evidence="1">
    <location>
        <begin position="1"/>
        <end position="31"/>
    </location>
</feature>
<accession>A0A2W0D1B9</accession>
<protein>
    <submittedName>
        <fullName evidence="2">Uncharacterized protein</fullName>
    </submittedName>
</protein>
<evidence type="ECO:0000256" key="1">
    <source>
        <dbReference type="SAM" id="SignalP"/>
    </source>
</evidence>
<comment type="caution">
    <text evidence="2">The sequence shown here is derived from an EMBL/GenBank/DDBJ whole genome shotgun (WGS) entry which is preliminary data.</text>
</comment>